<organism evidence="1 2">
    <name type="scientific">Candidatus Blackburnbacteria bacterium RIFCSPLOWO2_01_FULL_41_27</name>
    <dbReference type="NCBI Taxonomy" id="1797520"/>
    <lineage>
        <taxon>Bacteria</taxon>
        <taxon>Candidatus Blackburniibacteriota</taxon>
    </lineage>
</organism>
<protein>
    <submittedName>
        <fullName evidence="1">Uncharacterized protein</fullName>
    </submittedName>
</protein>
<accession>A0A1G1VB75</accession>
<proteinExistence type="predicted"/>
<evidence type="ECO:0000313" key="1">
    <source>
        <dbReference type="EMBL" id="OGY12688.1"/>
    </source>
</evidence>
<sequence length="422" mass="50047">MQVLDLSSKPRVKGAKHWFQEINQLYHPTGEFEQDSQDIVYSYDNLNTTKFVPILLKEWFYLVKEGGYLVIDYIPNKRSNFKKLEQQMWWLWKGKYDIVYHGKIEQRAQNKEQIIDFVKNPPDQPDPSKEDGSYFRFVVKKLESTKILGDSVGKWTFGMLTMGDRNEWVEEIFAAIRKQKIPHYEVIVCGKYFDRDEKDFTYIPFGQRLFKPGGWKGWITKQKNLIARNAKYENVCIMHDRIVLDDNWFKGVKKYGNTFELMCVKQTLRGTAIRSGDWITYGSNTLDLPYNIAKLDYKDWDEQIYVGGMLTILKKSIAKECPWSEIRYWGEEDVELTFRQRGHGYLARFNPYSSIEALSWRFGELPSKYYLSQGLLPKDMLLRRFMRQLNKLVFSVPILREATSPLVVMFIKSRLYRFLTSH</sequence>
<comment type="caution">
    <text evidence="1">The sequence shown here is derived from an EMBL/GenBank/DDBJ whole genome shotgun (WGS) entry which is preliminary data.</text>
</comment>
<dbReference type="InterPro" id="IPR029063">
    <property type="entry name" value="SAM-dependent_MTases_sf"/>
</dbReference>
<reference evidence="1 2" key="1">
    <citation type="journal article" date="2016" name="Nat. Commun.">
        <title>Thousands of microbial genomes shed light on interconnected biogeochemical processes in an aquifer system.</title>
        <authorList>
            <person name="Anantharaman K."/>
            <person name="Brown C.T."/>
            <person name="Hug L.A."/>
            <person name="Sharon I."/>
            <person name="Castelle C.J."/>
            <person name="Probst A.J."/>
            <person name="Thomas B.C."/>
            <person name="Singh A."/>
            <person name="Wilkins M.J."/>
            <person name="Karaoz U."/>
            <person name="Brodie E.L."/>
            <person name="Williams K.H."/>
            <person name="Hubbard S.S."/>
            <person name="Banfield J.F."/>
        </authorList>
    </citation>
    <scope>NUCLEOTIDE SEQUENCE [LARGE SCALE GENOMIC DNA]</scope>
</reference>
<gene>
    <name evidence="1" type="ORF">A3A58_00295</name>
</gene>
<dbReference type="EMBL" id="MHCD01000049">
    <property type="protein sequence ID" value="OGY12688.1"/>
    <property type="molecule type" value="Genomic_DNA"/>
</dbReference>
<dbReference type="Proteomes" id="UP000177685">
    <property type="component" value="Unassembled WGS sequence"/>
</dbReference>
<dbReference type="SUPFAM" id="SSF53448">
    <property type="entry name" value="Nucleotide-diphospho-sugar transferases"/>
    <property type="match status" value="1"/>
</dbReference>
<name>A0A1G1VB75_9BACT</name>
<dbReference type="InterPro" id="IPR029044">
    <property type="entry name" value="Nucleotide-diphossugar_trans"/>
</dbReference>
<dbReference type="Gene3D" id="3.90.550.10">
    <property type="entry name" value="Spore Coat Polysaccharide Biosynthesis Protein SpsA, Chain A"/>
    <property type="match status" value="1"/>
</dbReference>
<evidence type="ECO:0000313" key="2">
    <source>
        <dbReference type="Proteomes" id="UP000177685"/>
    </source>
</evidence>
<dbReference type="SUPFAM" id="SSF53335">
    <property type="entry name" value="S-adenosyl-L-methionine-dependent methyltransferases"/>
    <property type="match status" value="1"/>
</dbReference>
<dbReference type="AlphaFoldDB" id="A0A1G1VB75"/>